<dbReference type="Pfam" id="PF13039">
    <property type="entry name" value="DUF3900"/>
    <property type="match status" value="1"/>
</dbReference>
<protein>
    <recommendedName>
        <fullName evidence="1">DUF3898 domain-containing protein</fullName>
    </recommendedName>
</protein>
<accession>A0A4Y7WWR4</accession>
<evidence type="ECO:0000313" key="2">
    <source>
        <dbReference type="EMBL" id="KOO39245.1"/>
    </source>
</evidence>
<dbReference type="GeneID" id="87597391"/>
<dbReference type="InterPro" id="IPR025006">
    <property type="entry name" value="DUF3900"/>
</dbReference>
<dbReference type="EMBL" id="LILD01000001">
    <property type="protein sequence ID" value="KOO39245.1"/>
    <property type="molecule type" value="Genomic_DNA"/>
</dbReference>
<proteinExistence type="predicted"/>
<dbReference type="AlphaFoldDB" id="A0A0M0KKD2"/>
<dbReference type="PATRIC" id="fig|136160.3.peg.2524"/>
<evidence type="ECO:0000259" key="1">
    <source>
        <dbReference type="Pfam" id="PF13037"/>
    </source>
</evidence>
<dbReference type="Pfam" id="PF13037">
    <property type="entry name" value="DUF3898"/>
    <property type="match status" value="1"/>
</dbReference>
<dbReference type="RefSeq" id="WP_053431297.1">
    <property type="nucleotide sequence ID" value="NZ_CP040441.1"/>
</dbReference>
<accession>A0A0M0KKD2</accession>
<comment type="caution">
    <text evidence="2">The sequence shown here is derived from an EMBL/GenBank/DDBJ whole genome shotgun (WGS) entry which is preliminary data.</text>
</comment>
<reference evidence="2" key="1">
    <citation type="submission" date="2015-08" db="EMBL/GenBank/DDBJ databases">
        <title>Complete DNA Sequence of Pseudomonas syringae pv. actinidiae, the Causal Agent of Kiwifruit Canker Disease.</title>
        <authorList>
            <person name="Rikkerink E.H.A."/>
            <person name="Fineran P.C."/>
        </authorList>
    </citation>
    <scope>NUCLEOTIDE SEQUENCE</scope>
    <source>
        <strain evidence="2">DSM 13666</strain>
    </source>
</reference>
<gene>
    <name evidence="2" type="ORF">AMD02_10640</name>
</gene>
<organism evidence="2">
    <name type="scientific">Halalkalibacterium halodurans</name>
    <name type="common">Bacillus halodurans</name>
    <dbReference type="NCBI Taxonomy" id="86665"/>
    <lineage>
        <taxon>Bacteria</taxon>
        <taxon>Bacillati</taxon>
        <taxon>Bacillota</taxon>
        <taxon>Bacilli</taxon>
        <taxon>Bacillales</taxon>
        <taxon>Bacillaceae</taxon>
        <taxon>Halalkalibacterium (ex Joshi et al. 2022)</taxon>
    </lineage>
</organism>
<sequence length="351" mass="40397">MDFTVQYVSFFVIRMDGQGEQVTKHFTHFQTLDQAGYEHSTLSSFLDGELMKISKRKVDRFPKSDNVPTKIGRFTVEPGHGLSSNPNYNQFQRLLIAKNPEAFQKEGEALVRGYMDTSAIRGGAFIVIRAKLNQYMDNPFLFLLKCDFEQKVAHISDASTLIKEVEMAITTKNMKSIQYPYMPEEGMVEEGELKLHQASHARYFEDFLPFVTYEKPMPEIIKEHVIQQAHSHIAATYEEQSDVRMAEEERLEAWANTPKRELQEQWTPEQVIEAAAPIVEQQPELELKLKLDHLQVKAMLSDFGESLHIAKTNGKYVLLIEGDSFQFEKGYSPVEFLKPEPLEEVLKKIRG</sequence>
<name>A0A0M0KKD2_ALKHA</name>
<dbReference type="InterPro" id="IPR025012">
    <property type="entry name" value="DUF3898"/>
</dbReference>
<feature type="domain" description="DUF3898" evidence="1">
    <location>
        <begin position="261"/>
        <end position="350"/>
    </location>
</feature>